<evidence type="ECO:0000313" key="1">
    <source>
        <dbReference type="EMBL" id="OAN16312.1"/>
    </source>
</evidence>
<accession>A0ABX2VDI6</accession>
<proteinExistence type="predicted"/>
<evidence type="ECO:0000313" key="2">
    <source>
        <dbReference type="Proteomes" id="UP000078447"/>
    </source>
</evidence>
<organism evidence="1 2">
    <name type="scientific">Exiguobacterium undae</name>
    <dbReference type="NCBI Taxonomy" id="169177"/>
    <lineage>
        <taxon>Bacteria</taxon>
        <taxon>Bacillati</taxon>
        <taxon>Bacillota</taxon>
        <taxon>Bacilli</taxon>
        <taxon>Bacillales</taxon>
        <taxon>Bacillales Family XII. Incertae Sedis</taxon>
        <taxon>Exiguobacterium</taxon>
    </lineage>
</organism>
<comment type="caution">
    <text evidence="1">The sequence shown here is derived from an EMBL/GenBank/DDBJ whole genome shotgun (WGS) entry which is preliminary data.</text>
</comment>
<gene>
    <name evidence="1" type="ORF">A3783_06930</name>
</gene>
<dbReference type="EMBL" id="LVVL01000001">
    <property type="protein sequence ID" value="OAN16312.1"/>
    <property type="molecule type" value="Genomic_DNA"/>
</dbReference>
<name>A0ABX2VDI6_9BACL</name>
<dbReference type="Proteomes" id="UP000078447">
    <property type="component" value="Unassembled WGS sequence"/>
</dbReference>
<reference evidence="1 2" key="1">
    <citation type="submission" date="2016-03" db="EMBL/GenBank/DDBJ databases">
        <authorList>
            <person name="Cho S.-Y."/>
            <person name="Lim S."/>
            <person name="Kim H."/>
            <person name="Soh E.H."/>
            <person name="Moon J.S."/>
        </authorList>
    </citation>
    <scope>NUCLEOTIDE SEQUENCE [LARGE SCALE GENOMIC DNA]</scope>
    <source>
        <strain evidence="1 2">KCTC 3810</strain>
    </source>
</reference>
<keyword evidence="2" id="KW-1185">Reference proteome</keyword>
<sequence length="251" mass="29400">MTFQPNESVNVYRQLLPRDDWKELVRIQLNQYSYPFEIKLLERPRNTKQQHDYEEWGVVSHFIVTETVQLERLLEGLTIPPMDMLSEESDTVLRIRKQGQDIVLVSNQEVTMHGVIYEELKDSGTEYENFFDAILPHATFPLEVVFCGRGTLDDEDSIHAMTLNDTNWQAVFEDRLLHLLNRKEITSGFLPTNYSKPSQRTLENFMTEFMLMIPYNFILTRDATGRFGMFDHFCTNEKIAHFGNIGDIQHA</sequence>
<protein>
    <submittedName>
        <fullName evidence="1">Uncharacterized protein</fullName>
    </submittedName>
</protein>